<evidence type="ECO:0000256" key="2">
    <source>
        <dbReference type="SAM" id="MobiDB-lite"/>
    </source>
</evidence>
<proteinExistence type="predicted"/>
<reference evidence="4" key="2">
    <citation type="submission" date="2020-04" db="EMBL/GenBank/DDBJ databases">
        <authorList>
            <consortium name="NCBI Genome Project"/>
        </authorList>
    </citation>
    <scope>NUCLEOTIDE SEQUENCE</scope>
    <source>
        <strain evidence="4">CBS 342.82</strain>
    </source>
</reference>
<dbReference type="RefSeq" id="XP_033455552.1">
    <property type="nucleotide sequence ID" value="XM_033607133.1"/>
</dbReference>
<keyword evidence="3" id="KW-1185">Reference proteome</keyword>
<evidence type="ECO:0000313" key="3">
    <source>
        <dbReference type="Proteomes" id="UP000504637"/>
    </source>
</evidence>
<feature type="coiled-coil region" evidence="1">
    <location>
        <begin position="67"/>
        <end position="94"/>
    </location>
</feature>
<keyword evidence="1" id="KW-0175">Coiled coil</keyword>
<evidence type="ECO:0000313" key="4">
    <source>
        <dbReference type="RefSeq" id="XP_033455552.1"/>
    </source>
</evidence>
<dbReference type="AlphaFoldDB" id="A0A6J3LRQ7"/>
<protein>
    <submittedName>
        <fullName evidence="4">Uncharacterized protein</fullName>
    </submittedName>
</protein>
<gene>
    <name evidence="4" type="ORF">K489DRAFT_404891</name>
</gene>
<sequence>MSKKKTFREHELYHQKHPKQASSQPSVLAFIHDAVPPPPYTDHIKKSELCVLKDRLEKTAEENFSEIRQLMSPVESLREDIRRIEREYASTQDGEAFVFAMRVQYNQLRYLKDSDLARSDRGHVANLESAANLENRGRKDLKTIREQLEFNGRMLSWLQLSVTQMVEAIEMNQDVGSGPASENWRFGL</sequence>
<accession>A0A6J3LRQ7</accession>
<dbReference type="Proteomes" id="UP000504637">
    <property type="component" value="Unplaced"/>
</dbReference>
<organism evidence="4">
    <name type="scientific">Dissoconium aciculare CBS 342.82</name>
    <dbReference type="NCBI Taxonomy" id="1314786"/>
    <lineage>
        <taxon>Eukaryota</taxon>
        <taxon>Fungi</taxon>
        <taxon>Dikarya</taxon>
        <taxon>Ascomycota</taxon>
        <taxon>Pezizomycotina</taxon>
        <taxon>Dothideomycetes</taxon>
        <taxon>Dothideomycetidae</taxon>
        <taxon>Mycosphaerellales</taxon>
        <taxon>Dissoconiaceae</taxon>
        <taxon>Dissoconium</taxon>
    </lineage>
</organism>
<feature type="region of interest" description="Disordered" evidence="2">
    <location>
        <begin position="1"/>
        <end position="24"/>
    </location>
</feature>
<dbReference type="GeneID" id="54364933"/>
<reference evidence="4" key="1">
    <citation type="submission" date="2020-01" db="EMBL/GenBank/DDBJ databases">
        <authorList>
            <consortium name="DOE Joint Genome Institute"/>
            <person name="Haridas S."/>
            <person name="Albert R."/>
            <person name="Binder M."/>
            <person name="Bloem J."/>
            <person name="Labutti K."/>
            <person name="Salamov A."/>
            <person name="Andreopoulos B."/>
            <person name="Baker S.E."/>
            <person name="Barry K."/>
            <person name="Bills G."/>
            <person name="Bluhm B.H."/>
            <person name="Cannon C."/>
            <person name="Castanera R."/>
            <person name="Culley D.E."/>
            <person name="Daum C."/>
            <person name="Ezra D."/>
            <person name="Gonzalez J.B."/>
            <person name="Henrissat B."/>
            <person name="Kuo A."/>
            <person name="Liang C."/>
            <person name="Lipzen A."/>
            <person name="Lutzoni F."/>
            <person name="Magnuson J."/>
            <person name="Mondo S."/>
            <person name="Nolan M."/>
            <person name="Ohm R."/>
            <person name="Pangilinan J."/>
            <person name="Park H.-J."/>
            <person name="Ramirez L."/>
            <person name="Alfaro M."/>
            <person name="Sun H."/>
            <person name="Tritt A."/>
            <person name="Yoshinaga Y."/>
            <person name="Zwiers L.-H."/>
            <person name="Turgeon B.G."/>
            <person name="Goodwin S.B."/>
            <person name="Spatafora J.W."/>
            <person name="Crous P.W."/>
            <person name="Grigoriev I.V."/>
        </authorList>
    </citation>
    <scope>NUCLEOTIDE SEQUENCE</scope>
    <source>
        <strain evidence="4">CBS 342.82</strain>
    </source>
</reference>
<name>A0A6J3LRQ7_9PEZI</name>
<evidence type="ECO:0000256" key="1">
    <source>
        <dbReference type="SAM" id="Coils"/>
    </source>
</evidence>
<reference evidence="4" key="3">
    <citation type="submission" date="2025-08" db="UniProtKB">
        <authorList>
            <consortium name="RefSeq"/>
        </authorList>
    </citation>
    <scope>IDENTIFICATION</scope>
    <source>
        <strain evidence="4">CBS 342.82</strain>
    </source>
</reference>